<dbReference type="Proteomes" id="UP000201737">
    <property type="component" value="Segment"/>
</dbReference>
<evidence type="ECO:0000313" key="1">
    <source>
        <dbReference type="EMBL" id="AAR28797.1"/>
    </source>
</evidence>
<sequence length="62" mass="7504">MTTTINRSIFLCVCVQEKYTRSTHEKYTYEQIVSFRMNNIVYNFVFRFGFDHRLFLCAVCAF</sequence>
<evidence type="ECO:0000313" key="2">
    <source>
        <dbReference type="Proteomes" id="UP000201737"/>
    </source>
</evidence>
<proteinExistence type="predicted"/>
<name>Q0IL86_NPVLS</name>
<protein>
    <submittedName>
        <fullName evidence="1">ORF33</fullName>
    </submittedName>
</protein>
<keyword evidence="2" id="KW-1185">Reference proteome</keyword>
<dbReference type="KEGG" id="vg:5176285"/>
<reference evidence="1 2" key="1">
    <citation type="journal article" date="2007" name="Virus Genes">
        <title>Genome sequence of Leucania seperata nucleopolyhedrovirus.</title>
        <authorList>
            <person name="Xiao H."/>
            <person name="Qi Y."/>
        </authorList>
    </citation>
    <scope>NUCLEOTIDE SEQUENCE [LARGE SCALE GENOMIC DNA]</scope>
    <source>
        <strain evidence="1 2">AH1</strain>
    </source>
</reference>
<accession>Q0IL86</accession>
<organism evidence="1 2">
    <name type="scientific">Leucania separata nucleopolyhedrovirus</name>
    <name type="common">LsNPV</name>
    <dbReference type="NCBI Taxonomy" id="1307956"/>
    <lineage>
        <taxon>Viruses</taxon>
        <taxon>Viruses incertae sedis</taxon>
        <taxon>Naldaviricetes</taxon>
        <taxon>Lefavirales</taxon>
        <taxon>Baculoviridae</taxon>
        <taxon>Alphabaculovirus</taxon>
        <taxon>Alphabaculovirus leseparatae</taxon>
    </lineage>
</organism>
<dbReference type="GeneID" id="5176285"/>
<dbReference type="RefSeq" id="YP_758330.1">
    <property type="nucleotide sequence ID" value="NC_008348.1"/>
</dbReference>
<reference evidence="1 2" key="2">
    <citation type="journal article" date="2007" name="Virus Res.">
        <title>P13 of Leucania separata multiple nuclear polyhedrosis virus affected the polyhedra and budded virions yields of AcMNPV.</title>
        <authorList>
            <person name="Du E.Q."/>
            <person name="Yan F."/>
            <person name="Jin W.X."/>
            <person name="Lu N."/>
            <person name="Xiao H.Z."/>
            <person name="Lu S.Y."/>
            <person name="Qi Y.P."/>
        </authorList>
    </citation>
    <scope>NUCLEOTIDE SEQUENCE [LARGE SCALE GENOMIC DNA]</scope>
    <source>
        <strain evidence="1 2">AH1</strain>
    </source>
</reference>
<organismHost>
    <name type="scientific">Lepidoptera</name>
    <name type="common">moths &amp; butterflies</name>
    <dbReference type="NCBI Taxonomy" id="7088"/>
</organismHost>
<dbReference type="EMBL" id="AY394490">
    <property type="protein sequence ID" value="AAR28797.1"/>
    <property type="molecule type" value="Genomic_DNA"/>
</dbReference>